<accession>A0AAU9SH60</accession>
<dbReference type="GO" id="GO:0005525">
    <property type="term" value="F:GTP binding"/>
    <property type="evidence" value="ECO:0007669"/>
    <property type="project" value="InterPro"/>
</dbReference>
<dbReference type="Pfam" id="PF03193">
    <property type="entry name" value="RsgA_GTPase"/>
    <property type="match status" value="1"/>
</dbReference>
<feature type="domain" description="EngC GTPase" evidence="1">
    <location>
        <begin position="166"/>
        <end position="312"/>
    </location>
</feature>
<dbReference type="InterPro" id="IPR027417">
    <property type="entry name" value="P-loop_NTPase"/>
</dbReference>
<evidence type="ECO:0000313" key="3">
    <source>
        <dbReference type="Proteomes" id="UP000836841"/>
    </source>
</evidence>
<dbReference type="InterPro" id="IPR012340">
    <property type="entry name" value="NA-bd_OB-fold"/>
</dbReference>
<dbReference type="Gene3D" id="2.40.50.140">
    <property type="entry name" value="Nucleic acid-binding proteins"/>
    <property type="match status" value="1"/>
</dbReference>
<evidence type="ECO:0000259" key="1">
    <source>
        <dbReference type="PROSITE" id="PS50936"/>
    </source>
</evidence>
<evidence type="ECO:0000313" key="2">
    <source>
        <dbReference type="EMBL" id="CAH2065832.1"/>
    </source>
</evidence>
<name>A0AAU9SH60_THLAR</name>
<reference evidence="2 3" key="1">
    <citation type="submission" date="2022-03" db="EMBL/GenBank/DDBJ databases">
        <authorList>
            <person name="Nunn A."/>
            <person name="Chopra R."/>
            <person name="Nunn A."/>
            <person name="Contreras Garrido A."/>
        </authorList>
    </citation>
    <scope>NUCLEOTIDE SEQUENCE [LARGE SCALE GENOMIC DNA]</scope>
</reference>
<dbReference type="SUPFAM" id="SSF52540">
    <property type="entry name" value="P-loop containing nucleoside triphosphate hydrolases"/>
    <property type="match status" value="1"/>
</dbReference>
<organism evidence="2 3">
    <name type="scientific">Thlaspi arvense</name>
    <name type="common">Field penny-cress</name>
    <dbReference type="NCBI Taxonomy" id="13288"/>
    <lineage>
        <taxon>Eukaryota</taxon>
        <taxon>Viridiplantae</taxon>
        <taxon>Streptophyta</taxon>
        <taxon>Embryophyta</taxon>
        <taxon>Tracheophyta</taxon>
        <taxon>Spermatophyta</taxon>
        <taxon>Magnoliopsida</taxon>
        <taxon>eudicotyledons</taxon>
        <taxon>Gunneridae</taxon>
        <taxon>Pentapetalae</taxon>
        <taxon>rosids</taxon>
        <taxon>malvids</taxon>
        <taxon>Brassicales</taxon>
        <taxon>Brassicaceae</taxon>
        <taxon>Thlaspideae</taxon>
        <taxon>Thlaspi</taxon>
    </lineage>
</organism>
<dbReference type="InterPro" id="IPR010914">
    <property type="entry name" value="RsgA_GTPase_dom"/>
</dbReference>
<dbReference type="EMBL" id="OU466861">
    <property type="protein sequence ID" value="CAH2065832.1"/>
    <property type="molecule type" value="Genomic_DNA"/>
</dbReference>
<gene>
    <name evidence="2" type="ORF">TAV2_LOCUS15577</name>
</gene>
<keyword evidence="3" id="KW-1185">Reference proteome</keyword>
<sequence length="314" mass="35111">MQTSLTSIILRHSSSAALTSLLRRTKIYHGGCGFGVGIRRNFYFLSGRRENPPDPRKNVIRAFLAPVLSLDDKPSLASNDAIGTVLTGQANYMRVIVQDVADDGDERSYKIGFELLCVVRALLKKVRRSVLVGDKVLVGSIDWVEQSGVIENVFERRTENLDPPVANVDHLLVLFSLDRPKLEPNTLTRFLVDAESSGIPLTLALNKCELITEGELESWRIRLRGWNYEPLFCSVEDKVGLDEIALILRNQTSVIIGPSGVGKSSLINYLRSRFGGDFDEKTGFKPRLSRSNKNKWYEDQDVGYVSRGNGKPKQ</sequence>
<dbReference type="PROSITE" id="PS50936">
    <property type="entry name" value="ENGC_GTPASE"/>
    <property type="match status" value="1"/>
</dbReference>
<dbReference type="InterPro" id="IPR004881">
    <property type="entry name" value="Ribosome_biogen_GTPase_RsgA"/>
</dbReference>
<dbReference type="Proteomes" id="UP000836841">
    <property type="component" value="Chromosome 5"/>
</dbReference>
<protein>
    <recommendedName>
        <fullName evidence="1">EngC GTPase domain-containing protein</fullName>
    </recommendedName>
</protein>
<dbReference type="SUPFAM" id="SSF50249">
    <property type="entry name" value="Nucleic acid-binding proteins"/>
    <property type="match status" value="1"/>
</dbReference>
<dbReference type="NCBIfam" id="TIGR00157">
    <property type="entry name" value="ribosome small subunit-dependent GTPase A"/>
    <property type="match status" value="1"/>
</dbReference>
<dbReference type="GO" id="GO:0003924">
    <property type="term" value="F:GTPase activity"/>
    <property type="evidence" value="ECO:0007669"/>
    <property type="project" value="InterPro"/>
</dbReference>
<dbReference type="Gene3D" id="3.40.50.300">
    <property type="entry name" value="P-loop containing nucleotide triphosphate hydrolases"/>
    <property type="match status" value="1"/>
</dbReference>
<dbReference type="AlphaFoldDB" id="A0AAU9SH60"/>
<dbReference type="PANTHER" id="PTHR32120:SF11">
    <property type="entry name" value="SMALL RIBOSOMAL SUBUNIT BIOGENESIS GTPASE RSGA 1, MITOCHONDRIAL-RELATED"/>
    <property type="match status" value="1"/>
</dbReference>
<proteinExistence type="predicted"/>
<dbReference type="PANTHER" id="PTHR32120">
    <property type="entry name" value="SMALL RIBOSOMAL SUBUNIT BIOGENESIS GTPASE RSGA"/>
    <property type="match status" value="1"/>
</dbReference>